<evidence type="ECO:0000256" key="1">
    <source>
        <dbReference type="ARBA" id="ARBA00022617"/>
    </source>
</evidence>
<feature type="chain" id="PRO_5012499584" description="Cytochrome c domain-containing protein" evidence="5">
    <location>
        <begin position="19"/>
        <end position="149"/>
    </location>
</feature>
<dbReference type="GO" id="GO:0020037">
    <property type="term" value="F:heme binding"/>
    <property type="evidence" value="ECO:0007669"/>
    <property type="project" value="InterPro"/>
</dbReference>
<keyword evidence="1 4" id="KW-0349">Heme</keyword>
<evidence type="ECO:0000256" key="3">
    <source>
        <dbReference type="ARBA" id="ARBA00023004"/>
    </source>
</evidence>
<evidence type="ECO:0000256" key="4">
    <source>
        <dbReference type="PROSITE-ProRule" id="PRU00433"/>
    </source>
</evidence>
<name>A0A1M3L5B5_9BACT</name>
<dbReference type="SUPFAM" id="SSF46626">
    <property type="entry name" value="Cytochrome c"/>
    <property type="match status" value="1"/>
</dbReference>
<dbReference type="EMBL" id="MKVH01000003">
    <property type="protein sequence ID" value="OJX60747.1"/>
    <property type="molecule type" value="Genomic_DNA"/>
</dbReference>
<dbReference type="PROSITE" id="PS51007">
    <property type="entry name" value="CYTC"/>
    <property type="match status" value="1"/>
</dbReference>
<dbReference type="GO" id="GO:0009055">
    <property type="term" value="F:electron transfer activity"/>
    <property type="evidence" value="ECO:0007669"/>
    <property type="project" value="InterPro"/>
</dbReference>
<dbReference type="AlphaFoldDB" id="A0A1M3L5B5"/>
<comment type="caution">
    <text evidence="7">The sequence shown here is derived from an EMBL/GenBank/DDBJ whole genome shotgun (WGS) entry which is preliminary data.</text>
</comment>
<dbReference type="Pfam" id="PF00034">
    <property type="entry name" value="Cytochrom_C"/>
    <property type="match status" value="1"/>
</dbReference>
<dbReference type="STRING" id="1895771.BGO89_04030"/>
<evidence type="ECO:0000313" key="7">
    <source>
        <dbReference type="EMBL" id="OJX60747.1"/>
    </source>
</evidence>
<evidence type="ECO:0000256" key="2">
    <source>
        <dbReference type="ARBA" id="ARBA00022723"/>
    </source>
</evidence>
<dbReference type="GO" id="GO:0046872">
    <property type="term" value="F:metal ion binding"/>
    <property type="evidence" value="ECO:0007669"/>
    <property type="project" value="UniProtKB-KW"/>
</dbReference>
<keyword evidence="2 4" id="KW-0479">Metal-binding</keyword>
<reference evidence="7 8" key="1">
    <citation type="submission" date="2016-09" db="EMBL/GenBank/DDBJ databases">
        <title>Genome-resolved meta-omics ties microbial dynamics to process performance in biotechnology for thiocyanate degradation.</title>
        <authorList>
            <person name="Kantor R.S."/>
            <person name="Huddy R.J."/>
            <person name="Iyer R."/>
            <person name="Thomas B.C."/>
            <person name="Brown C.T."/>
            <person name="Anantharaman K."/>
            <person name="Tringe S."/>
            <person name="Hettich R.L."/>
            <person name="Harrison S.T."/>
            <person name="Banfield J.F."/>
        </authorList>
    </citation>
    <scope>NUCLEOTIDE SEQUENCE [LARGE SCALE GENOMIC DNA]</scope>
    <source>
        <strain evidence="7">59-99</strain>
    </source>
</reference>
<dbReference type="InterPro" id="IPR036909">
    <property type="entry name" value="Cyt_c-like_dom_sf"/>
</dbReference>
<gene>
    <name evidence="7" type="ORF">BGO89_04030</name>
</gene>
<evidence type="ECO:0000256" key="5">
    <source>
        <dbReference type="SAM" id="SignalP"/>
    </source>
</evidence>
<dbReference type="Gene3D" id="1.10.760.10">
    <property type="entry name" value="Cytochrome c-like domain"/>
    <property type="match status" value="1"/>
</dbReference>
<evidence type="ECO:0000313" key="8">
    <source>
        <dbReference type="Proteomes" id="UP000184233"/>
    </source>
</evidence>
<protein>
    <recommendedName>
        <fullName evidence="6">Cytochrome c domain-containing protein</fullName>
    </recommendedName>
</protein>
<accession>A0A1M3L5B5</accession>
<evidence type="ECO:0000259" key="6">
    <source>
        <dbReference type="PROSITE" id="PS51007"/>
    </source>
</evidence>
<keyword evidence="5" id="KW-0732">Signal</keyword>
<organism evidence="7 8">
    <name type="scientific">Candidatus Kapaibacterium thiocyanatum</name>
    <dbReference type="NCBI Taxonomy" id="1895771"/>
    <lineage>
        <taxon>Bacteria</taxon>
        <taxon>Pseudomonadati</taxon>
        <taxon>Candidatus Kapaibacteriota</taxon>
        <taxon>Candidatus Kapaibacteriia</taxon>
        <taxon>Candidatus Kapaibacteriales</taxon>
        <taxon>Candidatus Kapaibacteriaceae</taxon>
        <taxon>Candidatus Kapaibacterium</taxon>
    </lineage>
</organism>
<dbReference type="Proteomes" id="UP000184233">
    <property type="component" value="Unassembled WGS sequence"/>
</dbReference>
<sequence>MILHRALAMLATTVLVTACGANMESKTDAAAETPKAEKKVYGKITKVDVGPTIDETMVKAGHDVFETKCSACHKMDERYVGPPLGAVTTRRTPEYVMNMILDTETMVRNDDTVKCLLQEYLVQMPNQSVDEKDARNVLEYLRKEGTERK</sequence>
<dbReference type="InterPro" id="IPR009056">
    <property type="entry name" value="Cyt_c-like_dom"/>
</dbReference>
<keyword evidence="3 4" id="KW-0408">Iron</keyword>
<feature type="signal peptide" evidence="5">
    <location>
        <begin position="1"/>
        <end position="18"/>
    </location>
</feature>
<proteinExistence type="predicted"/>
<dbReference type="PROSITE" id="PS51257">
    <property type="entry name" value="PROKAR_LIPOPROTEIN"/>
    <property type="match status" value="1"/>
</dbReference>
<feature type="domain" description="Cytochrome c" evidence="6">
    <location>
        <begin position="56"/>
        <end position="145"/>
    </location>
</feature>